<proteinExistence type="predicted"/>
<dbReference type="AlphaFoldDB" id="A0A6A1UXS0"/>
<reference evidence="2 3" key="1">
    <citation type="journal article" date="2019" name="Plant Biotechnol. J.">
        <title>The red bayberry genome and genetic basis of sex determination.</title>
        <authorList>
            <person name="Jia H.M."/>
            <person name="Jia H.J."/>
            <person name="Cai Q.L."/>
            <person name="Wang Y."/>
            <person name="Zhao H.B."/>
            <person name="Yang W.F."/>
            <person name="Wang G.Y."/>
            <person name="Li Y.H."/>
            <person name="Zhan D.L."/>
            <person name="Shen Y.T."/>
            <person name="Niu Q.F."/>
            <person name="Chang L."/>
            <person name="Qiu J."/>
            <person name="Zhao L."/>
            <person name="Xie H.B."/>
            <person name="Fu W.Y."/>
            <person name="Jin J."/>
            <person name="Li X.W."/>
            <person name="Jiao Y."/>
            <person name="Zhou C.C."/>
            <person name="Tu T."/>
            <person name="Chai C.Y."/>
            <person name="Gao J.L."/>
            <person name="Fan L.J."/>
            <person name="van de Weg E."/>
            <person name="Wang J.Y."/>
            <person name="Gao Z.S."/>
        </authorList>
    </citation>
    <scope>NUCLEOTIDE SEQUENCE [LARGE SCALE GENOMIC DNA]</scope>
    <source>
        <tissue evidence="2">Leaves</tissue>
    </source>
</reference>
<organism evidence="2 3">
    <name type="scientific">Morella rubra</name>
    <name type="common">Chinese bayberry</name>
    <dbReference type="NCBI Taxonomy" id="262757"/>
    <lineage>
        <taxon>Eukaryota</taxon>
        <taxon>Viridiplantae</taxon>
        <taxon>Streptophyta</taxon>
        <taxon>Embryophyta</taxon>
        <taxon>Tracheophyta</taxon>
        <taxon>Spermatophyta</taxon>
        <taxon>Magnoliopsida</taxon>
        <taxon>eudicotyledons</taxon>
        <taxon>Gunneridae</taxon>
        <taxon>Pentapetalae</taxon>
        <taxon>rosids</taxon>
        <taxon>fabids</taxon>
        <taxon>Fagales</taxon>
        <taxon>Myricaceae</taxon>
        <taxon>Morella</taxon>
    </lineage>
</organism>
<sequence>MPLPRHFVPSVGSVPTLTHHQPKNPSSTVPTSTFLPTINDCPKNNIGFEAGCVAKALGRFSFQPLRENPLFGPSSSA</sequence>
<comment type="caution">
    <text evidence="2">The sequence shown here is derived from an EMBL/GenBank/DDBJ whole genome shotgun (WGS) entry which is preliminary data.</text>
</comment>
<evidence type="ECO:0000313" key="2">
    <source>
        <dbReference type="EMBL" id="KAB1205172.1"/>
    </source>
</evidence>
<evidence type="ECO:0000313" key="3">
    <source>
        <dbReference type="Proteomes" id="UP000516437"/>
    </source>
</evidence>
<feature type="compositionally biased region" description="Polar residues" evidence="1">
    <location>
        <begin position="13"/>
        <end position="31"/>
    </location>
</feature>
<keyword evidence="3" id="KW-1185">Reference proteome</keyword>
<evidence type="ECO:0000256" key="1">
    <source>
        <dbReference type="SAM" id="MobiDB-lite"/>
    </source>
</evidence>
<accession>A0A6A1UXS0</accession>
<dbReference type="EMBL" id="RXIC02000025">
    <property type="protein sequence ID" value="KAB1205172.1"/>
    <property type="molecule type" value="Genomic_DNA"/>
</dbReference>
<name>A0A6A1UXS0_9ROSI</name>
<protein>
    <submittedName>
        <fullName evidence="2">Uncharacterized protein</fullName>
    </submittedName>
</protein>
<feature type="region of interest" description="Disordered" evidence="1">
    <location>
        <begin position="1"/>
        <end position="31"/>
    </location>
</feature>
<dbReference type="OrthoDB" id="1427631at2759"/>
<gene>
    <name evidence="2" type="ORF">CJ030_MR7G022000</name>
</gene>
<dbReference type="Proteomes" id="UP000516437">
    <property type="component" value="Chromosome 7"/>
</dbReference>